<dbReference type="AlphaFoldDB" id="A0A2N4YXT0"/>
<evidence type="ECO:0000313" key="1">
    <source>
        <dbReference type="EMBL" id="PLM92744.1"/>
    </source>
</evidence>
<accession>A0A2N4YXT0</accession>
<comment type="caution">
    <text evidence="1">The sequence shown here is derived from an EMBL/GenBank/DDBJ whole genome shotgun (WGS) entry which is preliminary data.</text>
</comment>
<dbReference type="Proteomes" id="UP000234412">
    <property type="component" value="Unassembled WGS sequence"/>
</dbReference>
<evidence type="ECO:0000313" key="2">
    <source>
        <dbReference type="Proteomes" id="UP000234412"/>
    </source>
</evidence>
<reference evidence="1 2" key="1">
    <citation type="submission" date="2017-11" db="EMBL/GenBank/DDBJ databases">
        <authorList>
            <person name="Han C.G."/>
        </authorList>
    </citation>
    <scope>NUCLEOTIDE SEQUENCE [LARGE SCALE GENOMIC DNA]</scope>
    <source>
        <strain evidence="1 2">A8</strain>
    </source>
</reference>
<protein>
    <submittedName>
        <fullName evidence="1">LysR family transcriptional regulator</fullName>
    </submittedName>
</protein>
<gene>
    <name evidence="1" type="ORF">CWN47_20810</name>
</gene>
<reference evidence="1 2" key="2">
    <citation type="submission" date="2018-01" db="EMBL/GenBank/DDBJ databases">
        <title>Genomic study of Klebsiella pneumoniae.</title>
        <authorList>
            <person name="Yang Y."/>
            <person name="Bicalho R."/>
        </authorList>
    </citation>
    <scope>NUCLEOTIDE SEQUENCE [LARGE SCALE GENOMIC DNA]</scope>
    <source>
        <strain evidence="1 2">A8</strain>
    </source>
</reference>
<dbReference type="EMBL" id="PIDP01000836">
    <property type="protein sequence ID" value="PLM92744.1"/>
    <property type="molecule type" value="Genomic_DNA"/>
</dbReference>
<organism evidence="1 2">
    <name type="scientific">Klebsiella variicola</name>
    <dbReference type="NCBI Taxonomy" id="244366"/>
    <lineage>
        <taxon>Bacteria</taxon>
        <taxon>Pseudomonadati</taxon>
        <taxon>Pseudomonadota</taxon>
        <taxon>Gammaproteobacteria</taxon>
        <taxon>Enterobacterales</taxon>
        <taxon>Enterobacteriaceae</taxon>
        <taxon>Klebsiella/Raoultella group</taxon>
        <taxon>Klebsiella</taxon>
        <taxon>Klebsiella pneumoniae complex</taxon>
    </lineage>
</organism>
<name>A0A2N4YXT0_KLEVA</name>
<proteinExistence type="predicted"/>
<feature type="non-terminal residue" evidence="1">
    <location>
        <position position="1"/>
    </location>
</feature>
<sequence length="32" mass="3611">VYHETALLAPANRCFRDWLLGQRPAVVEEGAQ</sequence>